<accession>A0A4S4FXA7</accession>
<dbReference type="PROSITE" id="PS50006">
    <property type="entry name" value="FHA_DOMAIN"/>
    <property type="match status" value="1"/>
</dbReference>
<comment type="caution">
    <text evidence="4">The sequence shown here is derived from an EMBL/GenBank/DDBJ whole genome shotgun (WGS) entry which is preliminary data.</text>
</comment>
<dbReference type="AlphaFoldDB" id="A0A4S4FXA7"/>
<proteinExistence type="predicted"/>
<dbReference type="OrthoDB" id="5485098at2"/>
<feature type="compositionally biased region" description="Acidic residues" evidence="2">
    <location>
        <begin position="173"/>
        <end position="185"/>
    </location>
</feature>
<dbReference type="Pfam" id="PF00498">
    <property type="entry name" value="FHA"/>
    <property type="match status" value="1"/>
</dbReference>
<evidence type="ECO:0000256" key="2">
    <source>
        <dbReference type="SAM" id="MobiDB-lite"/>
    </source>
</evidence>
<dbReference type="EMBL" id="SSSN01000003">
    <property type="protein sequence ID" value="THG34941.1"/>
    <property type="molecule type" value="Genomic_DNA"/>
</dbReference>
<dbReference type="Gene3D" id="2.60.200.20">
    <property type="match status" value="1"/>
</dbReference>
<evidence type="ECO:0000256" key="1">
    <source>
        <dbReference type="ARBA" id="ARBA00022553"/>
    </source>
</evidence>
<evidence type="ECO:0000259" key="3">
    <source>
        <dbReference type="PROSITE" id="PS50006"/>
    </source>
</evidence>
<feature type="domain" description="FHA" evidence="3">
    <location>
        <begin position="292"/>
        <end position="348"/>
    </location>
</feature>
<evidence type="ECO:0000313" key="4">
    <source>
        <dbReference type="EMBL" id="THG34941.1"/>
    </source>
</evidence>
<reference evidence="4 5" key="1">
    <citation type="submission" date="2019-04" db="EMBL/GenBank/DDBJ databases">
        <authorList>
            <person name="Jiang L."/>
        </authorList>
    </citation>
    <scope>NUCLEOTIDE SEQUENCE [LARGE SCALE GENOMIC DNA]</scope>
    <source>
        <strain evidence="4 5">YIM 131861</strain>
    </source>
</reference>
<gene>
    <name evidence="4" type="ORF">E6C70_02340</name>
</gene>
<feature type="region of interest" description="Disordered" evidence="2">
    <location>
        <begin position="156"/>
        <end position="224"/>
    </location>
</feature>
<dbReference type="SUPFAM" id="SSF49879">
    <property type="entry name" value="SMAD/FHA domain"/>
    <property type="match status" value="1"/>
</dbReference>
<organism evidence="4 5">
    <name type="scientific">Orlajensenia flava</name>
    <dbReference type="NCBI Taxonomy" id="2565934"/>
    <lineage>
        <taxon>Bacteria</taxon>
        <taxon>Bacillati</taxon>
        <taxon>Actinomycetota</taxon>
        <taxon>Actinomycetes</taxon>
        <taxon>Micrococcales</taxon>
        <taxon>Microbacteriaceae</taxon>
        <taxon>Orlajensenia</taxon>
    </lineage>
</organism>
<feature type="compositionally biased region" description="Low complexity" evidence="2">
    <location>
        <begin position="197"/>
        <end position="211"/>
    </location>
</feature>
<name>A0A4S4FXA7_9MICO</name>
<sequence length="387" mass="39776">MERRGHDAAVGEGIMTMRVDYQPGTAGGWLALVSGDRTLVLRPGGADVDALFAMLRRSANVGDVLESLAGNGLSAIPPFAYLMRDGQGLRVIVRGSISVVTSGPSNETWDGRDFSTWGEHVVADATGAEIALDGAAPHGTLPLMEGAAWVAGVRLDTTDDGSPAEVSLPEVPSAEESDQPVEQDLEDHTVVVPRRTSAAAAPVSDGAADEATVSAVESAGASEPVLETVAAPPEGSGDHDGQTVLSDEVREAVATVRAEQASEPATAIGHSPQKRYAIRMPDGTVEALDETVLIGRSPSVSKVSGGRVPRLLAIGGGDNDISRNHVQVEVQGDTVVVTDLQSRNGTVLVLPGTKPRKLRAGESATVVVGAVIDLGGGTTIVVEETAS</sequence>
<keyword evidence="5" id="KW-1185">Reference proteome</keyword>
<dbReference type="Proteomes" id="UP000307380">
    <property type="component" value="Unassembled WGS sequence"/>
</dbReference>
<dbReference type="CDD" id="cd00060">
    <property type="entry name" value="FHA"/>
    <property type="match status" value="1"/>
</dbReference>
<keyword evidence="1" id="KW-0597">Phosphoprotein</keyword>
<protein>
    <submittedName>
        <fullName evidence="4">FHA domain-containing protein</fullName>
    </submittedName>
</protein>
<dbReference type="InterPro" id="IPR008984">
    <property type="entry name" value="SMAD_FHA_dom_sf"/>
</dbReference>
<evidence type="ECO:0000313" key="5">
    <source>
        <dbReference type="Proteomes" id="UP000307380"/>
    </source>
</evidence>
<dbReference type="InterPro" id="IPR000253">
    <property type="entry name" value="FHA_dom"/>
</dbReference>